<comment type="caution">
    <text evidence="3">The sequence shown here is derived from an EMBL/GenBank/DDBJ whole genome shotgun (WGS) entry which is preliminary data.</text>
</comment>
<keyword evidence="1" id="KW-0433">Leucine-rich repeat</keyword>
<gene>
    <name evidence="3" type="ORF">HINF_LOCUS24414</name>
    <name evidence="4" type="ORF">HINF_LOCUS30090</name>
</gene>
<reference evidence="4 5" key="2">
    <citation type="submission" date="2024-07" db="EMBL/GenBank/DDBJ databases">
        <authorList>
            <person name="Akdeniz Z."/>
        </authorList>
    </citation>
    <scope>NUCLEOTIDE SEQUENCE [LARGE SCALE GENOMIC DNA]</scope>
</reference>
<evidence type="ECO:0000313" key="3">
    <source>
        <dbReference type="EMBL" id="CAI9936769.1"/>
    </source>
</evidence>
<dbReference type="EMBL" id="CAXDID020000098">
    <property type="protein sequence ID" value="CAL6025252.1"/>
    <property type="molecule type" value="Genomic_DNA"/>
</dbReference>
<evidence type="ECO:0000256" key="1">
    <source>
        <dbReference type="ARBA" id="ARBA00022614"/>
    </source>
</evidence>
<dbReference type="EMBL" id="CATOUU010000642">
    <property type="protein sequence ID" value="CAI9936769.1"/>
    <property type="molecule type" value="Genomic_DNA"/>
</dbReference>
<dbReference type="InterPro" id="IPR025875">
    <property type="entry name" value="Leu-rich_rpt_4"/>
</dbReference>
<reference evidence="3" key="1">
    <citation type="submission" date="2023-06" db="EMBL/GenBank/DDBJ databases">
        <authorList>
            <person name="Kurt Z."/>
        </authorList>
    </citation>
    <scope>NUCLEOTIDE SEQUENCE</scope>
</reference>
<keyword evidence="2" id="KW-0677">Repeat</keyword>
<keyword evidence="5" id="KW-1185">Reference proteome</keyword>
<dbReference type="InterPro" id="IPR050836">
    <property type="entry name" value="SDS22/Internalin_LRR"/>
</dbReference>
<name>A0AA86PK76_9EUKA</name>
<sequence>MERTEVEFQTVLESGGKLFLDDKSLYNFLRVVKNPDLEKYADQIDLISQISQISLPMNGIDLIFILKKMNLKSLDLQYNKITDFSPLQTHYNLHSLNLAYNGAKNVKDFIKCSELQTLVLNMNKINDCSGLEQIINLQILNLGYNQFKNINPLQNLVNLTWLDSQCNRFEDFSPLSQLVKLEALFLLDCQISNISFLTKLVKISQSGNIEHISKLNSQHLRAPFPNQTKNIGHLQQSNLRLQPFERSLTQTLTNEPKQYFIC</sequence>
<organism evidence="3">
    <name type="scientific">Hexamita inflata</name>
    <dbReference type="NCBI Taxonomy" id="28002"/>
    <lineage>
        <taxon>Eukaryota</taxon>
        <taxon>Metamonada</taxon>
        <taxon>Diplomonadida</taxon>
        <taxon>Hexamitidae</taxon>
        <taxon>Hexamitinae</taxon>
        <taxon>Hexamita</taxon>
    </lineage>
</organism>
<dbReference type="SUPFAM" id="SSF52058">
    <property type="entry name" value="L domain-like"/>
    <property type="match status" value="1"/>
</dbReference>
<dbReference type="Pfam" id="PF12799">
    <property type="entry name" value="LRR_4"/>
    <property type="match status" value="1"/>
</dbReference>
<dbReference type="InterPro" id="IPR032675">
    <property type="entry name" value="LRR_dom_sf"/>
</dbReference>
<dbReference type="PANTHER" id="PTHR46652">
    <property type="entry name" value="LEUCINE-RICH REPEAT AND IQ DOMAIN-CONTAINING PROTEIN 1-RELATED"/>
    <property type="match status" value="1"/>
</dbReference>
<dbReference type="PROSITE" id="PS51450">
    <property type="entry name" value="LRR"/>
    <property type="match status" value="2"/>
</dbReference>
<proteinExistence type="predicted"/>
<dbReference type="AlphaFoldDB" id="A0AA86PK76"/>
<dbReference type="Gene3D" id="3.80.10.10">
    <property type="entry name" value="Ribonuclease Inhibitor"/>
    <property type="match status" value="1"/>
</dbReference>
<dbReference type="PANTHER" id="PTHR46652:SF3">
    <property type="entry name" value="LEUCINE-RICH REPEAT-CONTAINING PROTEIN 9"/>
    <property type="match status" value="1"/>
</dbReference>
<dbReference type="Proteomes" id="UP001642409">
    <property type="component" value="Unassembled WGS sequence"/>
</dbReference>
<evidence type="ECO:0000256" key="2">
    <source>
        <dbReference type="ARBA" id="ARBA00022737"/>
    </source>
</evidence>
<accession>A0AA86PK76</accession>
<evidence type="ECO:0000313" key="4">
    <source>
        <dbReference type="EMBL" id="CAL6025252.1"/>
    </source>
</evidence>
<protein>
    <submittedName>
        <fullName evidence="3">Leucine-rich repeat domain-containing protein</fullName>
    </submittedName>
    <submittedName>
        <fullName evidence="4">Leucine-rich_repeat domain-containing protein</fullName>
    </submittedName>
</protein>
<evidence type="ECO:0000313" key="5">
    <source>
        <dbReference type="Proteomes" id="UP001642409"/>
    </source>
</evidence>
<dbReference type="InterPro" id="IPR001611">
    <property type="entry name" value="Leu-rich_rpt"/>
</dbReference>